<dbReference type="Gene3D" id="3.30.420.10">
    <property type="entry name" value="Ribonuclease H-like superfamily/Ribonuclease H"/>
    <property type="match status" value="1"/>
</dbReference>
<dbReference type="InterPro" id="IPR036397">
    <property type="entry name" value="RNaseH_sf"/>
</dbReference>
<organism evidence="1 2">
    <name type="scientific">Prorocentrum cordatum</name>
    <dbReference type="NCBI Taxonomy" id="2364126"/>
    <lineage>
        <taxon>Eukaryota</taxon>
        <taxon>Sar</taxon>
        <taxon>Alveolata</taxon>
        <taxon>Dinophyceae</taxon>
        <taxon>Prorocentrales</taxon>
        <taxon>Prorocentraceae</taxon>
        <taxon>Prorocentrum</taxon>
    </lineage>
</organism>
<sequence>MSGLLMVVVHCPTRDPTQLLEIFNLAWLSWAGHPDHVACDRDGAFQAAFVEHLEAHDVHVEKPPAEAHWPSGRVEANITLWKHMAKKVIDTMQLAGVEDMKLMAPAINQSRNSRVRQCGASPYQWTFGKDPRIPDSITDPANSAVVHSAMTADAELAKRARALFCFHNKSHRIIMIIGIHVDDLIGGADAREGSKLLETIRQRFTFGKWWDNKLTYCGKHLSKNENGTIFINQKEFCSQCICDA</sequence>
<evidence type="ECO:0000313" key="2">
    <source>
        <dbReference type="Proteomes" id="UP001189429"/>
    </source>
</evidence>
<evidence type="ECO:0008006" key="3">
    <source>
        <dbReference type="Google" id="ProtNLM"/>
    </source>
</evidence>
<evidence type="ECO:0000313" key="1">
    <source>
        <dbReference type="EMBL" id="CAK0838778.1"/>
    </source>
</evidence>
<dbReference type="Proteomes" id="UP001189429">
    <property type="component" value="Unassembled WGS sequence"/>
</dbReference>
<protein>
    <recommendedName>
        <fullName evidence="3">Integrase catalytic domain-containing protein</fullName>
    </recommendedName>
</protein>
<gene>
    <name evidence="1" type="ORF">PCOR1329_LOCUS34639</name>
</gene>
<keyword evidence="2" id="KW-1185">Reference proteome</keyword>
<proteinExistence type="predicted"/>
<dbReference type="EMBL" id="CAUYUJ010014248">
    <property type="protein sequence ID" value="CAK0838778.1"/>
    <property type="molecule type" value="Genomic_DNA"/>
</dbReference>
<reference evidence="1" key="1">
    <citation type="submission" date="2023-10" db="EMBL/GenBank/DDBJ databases">
        <authorList>
            <person name="Chen Y."/>
            <person name="Shah S."/>
            <person name="Dougan E. K."/>
            <person name="Thang M."/>
            <person name="Chan C."/>
        </authorList>
    </citation>
    <scope>NUCLEOTIDE SEQUENCE [LARGE SCALE GENOMIC DNA]</scope>
</reference>
<accession>A0ABN9T1G6</accession>
<comment type="caution">
    <text evidence="1">The sequence shown here is derived from an EMBL/GenBank/DDBJ whole genome shotgun (WGS) entry which is preliminary data.</text>
</comment>
<name>A0ABN9T1G6_9DINO</name>